<dbReference type="EMBL" id="CP049989">
    <property type="protein sequence ID" value="QIM52873.1"/>
    <property type="molecule type" value="Genomic_DNA"/>
</dbReference>
<accession>A0A6G8II94</accession>
<dbReference type="RefSeq" id="WP_166227475.1">
    <property type="nucleotide sequence ID" value="NZ_CP049989.1"/>
</dbReference>
<reference evidence="1 2" key="1">
    <citation type="submission" date="2020-03" db="EMBL/GenBank/DDBJ databases">
        <title>Hydrogenophaga sp. nov. isolated from cyanobacterial mat.</title>
        <authorList>
            <person name="Thorat V."/>
            <person name="Kirdat K."/>
            <person name="Tiwarekar B."/>
            <person name="Costa E.D."/>
            <person name="Yadav A."/>
        </authorList>
    </citation>
    <scope>NUCLEOTIDE SEQUENCE [LARGE SCALE GENOMIC DNA]</scope>
    <source>
        <strain evidence="1 2">BA0156</strain>
    </source>
</reference>
<evidence type="ECO:0000313" key="1">
    <source>
        <dbReference type="EMBL" id="QIM52873.1"/>
    </source>
</evidence>
<name>A0A6G8II94_9BURK</name>
<evidence type="ECO:0000313" key="2">
    <source>
        <dbReference type="Proteomes" id="UP000503162"/>
    </source>
</evidence>
<dbReference type="InterPro" id="IPR010261">
    <property type="entry name" value="Tir_chaperone"/>
</dbReference>
<gene>
    <name evidence="1" type="ORF">G9Q37_12325</name>
</gene>
<dbReference type="CDD" id="cd16364">
    <property type="entry name" value="T3SC_I-like"/>
    <property type="match status" value="1"/>
</dbReference>
<dbReference type="GO" id="GO:0030254">
    <property type="term" value="P:protein secretion by the type III secretion system"/>
    <property type="evidence" value="ECO:0007669"/>
    <property type="project" value="InterPro"/>
</dbReference>
<dbReference type="Gene3D" id="3.30.1460.10">
    <property type="match status" value="1"/>
</dbReference>
<keyword evidence="2" id="KW-1185">Reference proteome</keyword>
<dbReference type="KEGG" id="hcz:G9Q37_12325"/>
<dbReference type="Pfam" id="PF05932">
    <property type="entry name" value="CesT"/>
    <property type="match status" value="1"/>
</dbReference>
<sequence length="159" mass="17217">MNAIPSPDAAARCLVAAAEHAEAMEAVVELSPGTWFVHFETGGECLVEWAESPQRLVITAGVGQPREDVQAKVHASCLSFNTLWSELGAMRLARDDEDGHLLLINDIQLDDAEAAHVLLANTLLRHEGMRLFWTMLVENAEAGDGGPSKALDMMALQRA</sequence>
<dbReference type="AlphaFoldDB" id="A0A6G8II94"/>
<proteinExistence type="predicted"/>
<dbReference type="SUPFAM" id="SSF69635">
    <property type="entry name" value="Type III secretory system chaperone-like"/>
    <property type="match status" value="1"/>
</dbReference>
<dbReference type="Proteomes" id="UP000503162">
    <property type="component" value="Chromosome"/>
</dbReference>
<organism evidence="1 2">
    <name type="scientific">Hydrogenophaga crocea</name>
    <dbReference type="NCBI Taxonomy" id="2716225"/>
    <lineage>
        <taxon>Bacteria</taxon>
        <taxon>Pseudomonadati</taxon>
        <taxon>Pseudomonadota</taxon>
        <taxon>Betaproteobacteria</taxon>
        <taxon>Burkholderiales</taxon>
        <taxon>Comamonadaceae</taxon>
        <taxon>Hydrogenophaga</taxon>
    </lineage>
</organism>
<protein>
    <submittedName>
        <fullName evidence="1">Type III secretion system chaperone</fullName>
    </submittedName>
</protein>